<evidence type="ECO:0008006" key="4">
    <source>
        <dbReference type="Google" id="ProtNLM"/>
    </source>
</evidence>
<proteinExistence type="predicted"/>
<feature type="region of interest" description="Disordered" evidence="1">
    <location>
        <begin position="1"/>
        <end position="55"/>
    </location>
</feature>
<evidence type="ECO:0000313" key="2">
    <source>
        <dbReference type="EMBL" id="NIK58196.1"/>
    </source>
</evidence>
<sequence length="252" mass="26645">MAADEATEANAVGDGESAARAAFTTVEETVQRLASPGDGQDQPAERGRTVGRDGTAEDVTAAQDRAADQGTVSSADVLAALTSLRVLQEQFATWEPLLIGAARDRGASWAAIAPTLGLASRQAAERRYLRLNSHASDPDGMTGEQRVQAARDRRAGDRAVTQWARDNAAMLRRLAAQITALDDLDPGTQASADRLLHALGDGDTATLLSPLAEAGAKLEDSHPNLAGQVSDINVTTDRLRTERTARNEQAWP</sequence>
<keyword evidence="3" id="KW-1185">Reference proteome</keyword>
<feature type="compositionally biased region" description="Basic and acidic residues" evidence="1">
    <location>
        <begin position="43"/>
        <end position="55"/>
    </location>
</feature>
<reference evidence="2 3" key="1">
    <citation type="submission" date="2020-03" db="EMBL/GenBank/DDBJ databases">
        <title>Sequencing the genomes of 1000 actinobacteria strains.</title>
        <authorList>
            <person name="Klenk H.-P."/>
        </authorList>
    </citation>
    <scope>NUCLEOTIDE SEQUENCE [LARGE SCALE GENOMIC DNA]</scope>
    <source>
        <strain evidence="2 3">DSM 45490</strain>
    </source>
</reference>
<comment type="caution">
    <text evidence="2">The sequence shown here is derived from an EMBL/GenBank/DDBJ whole genome shotgun (WGS) entry which is preliminary data.</text>
</comment>
<evidence type="ECO:0000313" key="3">
    <source>
        <dbReference type="Proteomes" id="UP000555407"/>
    </source>
</evidence>
<accession>A0A7X5VBJ8</accession>
<name>A0A7X5VBJ8_9ACTN</name>
<dbReference type="Proteomes" id="UP000555407">
    <property type="component" value="Unassembled WGS sequence"/>
</dbReference>
<dbReference type="EMBL" id="JAASRO010000001">
    <property type="protein sequence ID" value="NIK58196.1"/>
    <property type="molecule type" value="Genomic_DNA"/>
</dbReference>
<evidence type="ECO:0000256" key="1">
    <source>
        <dbReference type="SAM" id="MobiDB-lite"/>
    </source>
</evidence>
<dbReference type="RefSeq" id="WP_167208790.1">
    <property type="nucleotide sequence ID" value="NZ_JAASRO010000001.1"/>
</dbReference>
<organism evidence="2 3">
    <name type="scientific">Kribbella shirazensis</name>
    <dbReference type="NCBI Taxonomy" id="1105143"/>
    <lineage>
        <taxon>Bacteria</taxon>
        <taxon>Bacillati</taxon>
        <taxon>Actinomycetota</taxon>
        <taxon>Actinomycetes</taxon>
        <taxon>Propionibacteriales</taxon>
        <taxon>Kribbellaceae</taxon>
        <taxon>Kribbella</taxon>
    </lineage>
</organism>
<dbReference type="AlphaFoldDB" id="A0A7X5VBJ8"/>
<protein>
    <recommendedName>
        <fullName evidence="4">HSP18 transcriptional regulator</fullName>
    </recommendedName>
</protein>
<gene>
    <name evidence="2" type="ORF">BJY22_003913</name>
</gene>